<evidence type="ECO:0000256" key="1">
    <source>
        <dbReference type="ARBA" id="ARBA00022723"/>
    </source>
</evidence>
<evidence type="ECO:0000259" key="5">
    <source>
        <dbReference type="PROSITE" id="PS51485"/>
    </source>
</evidence>
<dbReference type="FunFam" id="2.60.40.420:FF:000003">
    <property type="entry name" value="Blue copper"/>
    <property type="match status" value="1"/>
</dbReference>
<organism evidence="6 7">
    <name type="scientific">Heracleum sosnowskyi</name>
    <dbReference type="NCBI Taxonomy" id="360622"/>
    <lineage>
        <taxon>Eukaryota</taxon>
        <taxon>Viridiplantae</taxon>
        <taxon>Streptophyta</taxon>
        <taxon>Embryophyta</taxon>
        <taxon>Tracheophyta</taxon>
        <taxon>Spermatophyta</taxon>
        <taxon>Magnoliopsida</taxon>
        <taxon>eudicotyledons</taxon>
        <taxon>Gunneridae</taxon>
        <taxon>Pentapetalae</taxon>
        <taxon>asterids</taxon>
        <taxon>campanulids</taxon>
        <taxon>Apiales</taxon>
        <taxon>Apiaceae</taxon>
        <taxon>Apioideae</taxon>
        <taxon>apioid superclade</taxon>
        <taxon>Tordylieae</taxon>
        <taxon>Tordyliinae</taxon>
        <taxon>Heracleum</taxon>
    </lineage>
</organism>
<name>A0AAD8HT83_9APIA</name>
<keyword evidence="4" id="KW-0732">Signal</keyword>
<dbReference type="InterPro" id="IPR039391">
    <property type="entry name" value="Phytocyanin-like"/>
</dbReference>
<dbReference type="GO" id="GO:0009055">
    <property type="term" value="F:electron transfer activity"/>
    <property type="evidence" value="ECO:0007669"/>
    <property type="project" value="InterPro"/>
</dbReference>
<evidence type="ECO:0000313" key="7">
    <source>
        <dbReference type="Proteomes" id="UP001237642"/>
    </source>
</evidence>
<dbReference type="InterPro" id="IPR003245">
    <property type="entry name" value="Phytocyanin_dom"/>
</dbReference>
<keyword evidence="1" id="KW-0479">Metal-binding</keyword>
<feature type="compositionally biased region" description="Pro residues" evidence="3">
    <location>
        <begin position="138"/>
        <end position="152"/>
    </location>
</feature>
<comment type="caution">
    <text evidence="6">The sequence shown here is derived from an EMBL/GenBank/DDBJ whole genome shotgun (WGS) entry which is preliminary data.</text>
</comment>
<reference evidence="6" key="2">
    <citation type="submission" date="2023-05" db="EMBL/GenBank/DDBJ databases">
        <authorList>
            <person name="Schelkunov M.I."/>
        </authorList>
    </citation>
    <scope>NUCLEOTIDE SEQUENCE</scope>
    <source>
        <strain evidence="6">Hsosn_3</strain>
        <tissue evidence="6">Leaf</tissue>
    </source>
</reference>
<dbReference type="SUPFAM" id="SSF49503">
    <property type="entry name" value="Cupredoxins"/>
    <property type="match status" value="1"/>
</dbReference>
<dbReference type="Pfam" id="PF02298">
    <property type="entry name" value="Cu_bind_like"/>
    <property type="match status" value="1"/>
</dbReference>
<feature type="region of interest" description="Disordered" evidence="3">
    <location>
        <begin position="131"/>
        <end position="154"/>
    </location>
</feature>
<evidence type="ECO:0000256" key="2">
    <source>
        <dbReference type="ARBA" id="ARBA00023180"/>
    </source>
</evidence>
<protein>
    <submittedName>
        <fullName evidence="6">Phytocyanin domain-containing protein</fullName>
    </submittedName>
</protein>
<gene>
    <name evidence="6" type="ORF">POM88_029220</name>
</gene>
<feature type="domain" description="Phytocyanin" evidence="5">
    <location>
        <begin position="27"/>
        <end position="128"/>
    </location>
</feature>
<proteinExistence type="predicted"/>
<dbReference type="PANTHER" id="PTHR33021:SF339">
    <property type="entry name" value="OS07G0570600 PROTEIN"/>
    <property type="match status" value="1"/>
</dbReference>
<dbReference type="EMBL" id="JAUIZM010000007">
    <property type="protein sequence ID" value="KAK1373027.1"/>
    <property type="molecule type" value="Genomic_DNA"/>
</dbReference>
<dbReference type="Gene3D" id="2.60.40.420">
    <property type="entry name" value="Cupredoxins - blue copper proteins"/>
    <property type="match status" value="1"/>
</dbReference>
<keyword evidence="2" id="KW-0325">Glycoprotein</keyword>
<dbReference type="InterPro" id="IPR008972">
    <property type="entry name" value="Cupredoxin"/>
</dbReference>
<feature type="chain" id="PRO_5041948383" evidence="4">
    <location>
        <begin position="23"/>
        <end position="181"/>
    </location>
</feature>
<keyword evidence="7" id="KW-1185">Reference proteome</keyword>
<dbReference type="PANTHER" id="PTHR33021">
    <property type="entry name" value="BLUE COPPER PROTEIN"/>
    <property type="match status" value="1"/>
</dbReference>
<evidence type="ECO:0000256" key="3">
    <source>
        <dbReference type="SAM" id="MobiDB-lite"/>
    </source>
</evidence>
<feature type="signal peptide" evidence="4">
    <location>
        <begin position="1"/>
        <end position="22"/>
    </location>
</feature>
<evidence type="ECO:0000313" key="6">
    <source>
        <dbReference type="EMBL" id="KAK1373027.1"/>
    </source>
</evidence>
<dbReference type="GO" id="GO:0005886">
    <property type="term" value="C:plasma membrane"/>
    <property type="evidence" value="ECO:0007669"/>
    <property type="project" value="TreeGrafter"/>
</dbReference>
<dbReference type="AlphaFoldDB" id="A0AAD8HT83"/>
<dbReference type="PROSITE" id="PS51485">
    <property type="entry name" value="PHYTOCYANIN"/>
    <property type="match status" value="1"/>
</dbReference>
<sequence>MGFGFDMRLIVGLVVFSALTSSLINGEVYNVGDSDGWTSVSNVDYKHWADTKEFHVGDTIIFRYNKEFHNVIQVSYENYKTCNATNPYATYATGNDSITIKYPGHFFYICSFPQHCQSGQTVDIRVPHSLAPESAPQPTLPPTSAPPIPPVPGNGTGSSTLTTNCCFYAVVLAFLASILAY</sequence>
<dbReference type="Proteomes" id="UP001237642">
    <property type="component" value="Unassembled WGS sequence"/>
</dbReference>
<reference evidence="6" key="1">
    <citation type="submission" date="2023-02" db="EMBL/GenBank/DDBJ databases">
        <title>Genome of toxic invasive species Heracleum sosnowskyi carries increased number of genes despite the absence of recent whole-genome duplications.</title>
        <authorList>
            <person name="Schelkunov M."/>
            <person name="Shtratnikova V."/>
            <person name="Makarenko M."/>
            <person name="Klepikova A."/>
            <person name="Omelchenko D."/>
            <person name="Novikova G."/>
            <person name="Obukhova E."/>
            <person name="Bogdanov V."/>
            <person name="Penin A."/>
            <person name="Logacheva M."/>
        </authorList>
    </citation>
    <scope>NUCLEOTIDE SEQUENCE</scope>
    <source>
        <strain evidence="6">Hsosn_3</strain>
        <tissue evidence="6">Leaf</tissue>
    </source>
</reference>
<accession>A0AAD8HT83</accession>
<dbReference type="GO" id="GO:0046872">
    <property type="term" value="F:metal ion binding"/>
    <property type="evidence" value="ECO:0007669"/>
    <property type="project" value="UniProtKB-KW"/>
</dbReference>
<evidence type="ECO:0000256" key="4">
    <source>
        <dbReference type="SAM" id="SignalP"/>
    </source>
</evidence>